<dbReference type="HOGENOM" id="CLU_000604_1_22_9"/>
<dbReference type="PANTHER" id="PTHR42781">
    <property type="entry name" value="SPERMIDINE/PUTRESCINE IMPORT ATP-BINDING PROTEIN POTA"/>
    <property type="match status" value="1"/>
</dbReference>
<organism evidence="5 6">
    <name type="scientific">Thermosediminibacter oceani (strain ATCC BAA-1034 / DSM 16646 / JW/IW-1228P)</name>
    <dbReference type="NCBI Taxonomy" id="555079"/>
    <lineage>
        <taxon>Bacteria</taxon>
        <taxon>Bacillati</taxon>
        <taxon>Bacillota</taxon>
        <taxon>Clostridia</taxon>
        <taxon>Thermosediminibacterales</taxon>
        <taxon>Thermosediminibacteraceae</taxon>
        <taxon>Thermosediminibacter</taxon>
    </lineage>
</organism>
<dbReference type="InterPro" id="IPR003439">
    <property type="entry name" value="ABC_transporter-like_ATP-bd"/>
</dbReference>
<dbReference type="PANTHER" id="PTHR42781:SF4">
    <property type="entry name" value="SPERMIDINE_PUTRESCINE IMPORT ATP-BINDING PROTEIN POTA"/>
    <property type="match status" value="1"/>
</dbReference>
<dbReference type="KEGG" id="toc:Toce_0195"/>
<name>D9S055_THEOJ</name>
<evidence type="ECO:0000256" key="2">
    <source>
        <dbReference type="ARBA" id="ARBA00022741"/>
    </source>
</evidence>
<dbReference type="GO" id="GO:0005524">
    <property type="term" value="F:ATP binding"/>
    <property type="evidence" value="ECO:0007669"/>
    <property type="project" value="UniProtKB-KW"/>
</dbReference>
<evidence type="ECO:0000313" key="6">
    <source>
        <dbReference type="Proteomes" id="UP000000272"/>
    </source>
</evidence>
<dbReference type="InterPro" id="IPR050093">
    <property type="entry name" value="ABC_SmlMolc_Importer"/>
</dbReference>
<protein>
    <submittedName>
        <fullName evidence="5">ABC transporter related protein</fullName>
    </submittedName>
</protein>
<dbReference type="InterPro" id="IPR003593">
    <property type="entry name" value="AAA+_ATPase"/>
</dbReference>
<dbReference type="AlphaFoldDB" id="D9S055"/>
<dbReference type="Pfam" id="PF00005">
    <property type="entry name" value="ABC_tran"/>
    <property type="match status" value="1"/>
</dbReference>
<dbReference type="STRING" id="555079.Toce_0195"/>
<dbReference type="PROSITE" id="PS00211">
    <property type="entry name" value="ABC_TRANSPORTER_1"/>
    <property type="match status" value="1"/>
</dbReference>
<dbReference type="InterPro" id="IPR017871">
    <property type="entry name" value="ABC_transporter-like_CS"/>
</dbReference>
<dbReference type="Gene3D" id="3.40.50.300">
    <property type="entry name" value="P-loop containing nucleotide triphosphate hydrolases"/>
    <property type="match status" value="1"/>
</dbReference>
<keyword evidence="3" id="KW-0067">ATP-binding</keyword>
<gene>
    <name evidence="5" type="ordered locus">Toce_0195</name>
</gene>
<dbReference type="RefSeq" id="WP_013275034.1">
    <property type="nucleotide sequence ID" value="NC_014377.1"/>
</dbReference>
<dbReference type="PROSITE" id="PS50893">
    <property type="entry name" value="ABC_TRANSPORTER_2"/>
    <property type="match status" value="1"/>
</dbReference>
<dbReference type="eggNOG" id="COG3842">
    <property type="taxonomic scope" value="Bacteria"/>
</dbReference>
<keyword evidence="2" id="KW-0547">Nucleotide-binding</keyword>
<evidence type="ECO:0000313" key="5">
    <source>
        <dbReference type="EMBL" id="ADL06983.1"/>
    </source>
</evidence>
<keyword evidence="6" id="KW-1185">Reference proteome</keyword>
<dbReference type="InterPro" id="IPR027417">
    <property type="entry name" value="P-loop_NTPase"/>
</dbReference>
<dbReference type="SUPFAM" id="SSF52540">
    <property type="entry name" value="P-loop containing nucleoside triphosphate hydrolases"/>
    <property type="match status" value="1"/>
</dbReference>
<evidence type="ECO:0000256" key="1">
    <source>
        <dbReference type="ARBA" id="ARBA00022448"/>
    </source>
</evidence>
<sequence>MYIIEGFDIQVRLKDKVLLDVNRVRLKRGEVFAVIGPNGAGKSTLLRVLALLQSPHKGEIYFAGEKVKPRDGIRLRRRMAVVFQEPLLLDTTVIDNVAVGLRIRGMPAKAAREKAEYWLEKFKVGKLSNRWVGSLSGGEAKRVSLARAFALEPEVLFLDEPFENLDAPLREALLADFSEVLRTTGITTFFVSHNLREVVLLADRVMALMEGRTVQEGAPRELIDNPANEELARFVGVWKRIMPGFF</sequence>
<dbReference type="Proteomes" id="UP000000272">
    <property type="component" value="Chromosome"/>
</dbReference>
<keyword evidence="1" id="KW-0813">Transport</keyword>
<reference evidence="5 6" key="1">
    <citation type="journal article" date="2010" name="Stand. Genomic Sci.">
        <title>Complete genome sequence of Thermosediminibacter oceani type strain (JW/IW-1228P).</title>
        <authorList>
            <person name="Pitluck S."/>
            <person name="Yasawong M."/>
            <person name="Munk C."/>
            <person name="Nolan M."/>
            <person name="Lapidus A."/>
            <person name="Lucas S."/>
            <person name="Glavina Del Rio T."/>
            <person name="Tice H."/>
            <person name="Cheng J.F."/>
            <person name="Bruce D."/>
            <person name="Detter C."/>
            <person name="Tapia R."/>
            <person name="Han C."/>
            <person name="Goodwin L."/>
            <person name="Liolios K."/>
            <person name="Ivanova N."/>
            <person name="Mavromatis K."/>
            <person name="Mikhailova N."/>
            <person name="Pati A."/>
            <person name="Chen A."/>
            <person name="Palaniappan K."/>
            <person name="Land M."/>
            <person name="Hauser L."/>
            <person name="Chang Y.J."/>
            <person name="Jeffries C.D."/>
            <person name="Rohde M."/>
            <person name="Spring S."/>
            <person name="Sikorski J."/>
            <person name="Goker M."/>
            <person name="Woyke T."/>
            <person name="Bristow J."/>
            <person name="Eisen J.A."/>
            <person name="Markowitz V."/>
            <person name="Hugenholtz P."/>
            <person name="Kyrpides N.C."/>
            <person name="Klenk H.P."/>
        </authorList>
    </citation>
    <scope>NUCLEOTIDE SEQUENCE [LARGE SCALE GENOMIC DNA]</scope>
    <source>
        <strain evidence="6">ATCC BAA-1034 / DSM 16646 / JW/IW-1228P</strain>
    </source>
</reference>
<dbReference type="GO" id="GO:0016887">
    <property type="term" value="F:ATP hydrolysis activity"/>
    <property type="evidence" value="ECO:0007669"/>
    <property type="project" value="InterPro"/>
</dbReference>
<evidence type="ECO:0000256" key="3">
    <source>
        <dbReference type="ARBA" id="ARBA00022840"/>
    </source>
</evidence>
<dbReference type="SMART" id="SM00382">
    <property type="entry name" value="AAA"/>
    <property type="match status" value="1"/>
</dbReference>
<accession>D9S055</accession>
<dbReference type="EMBL" id="CP002131">
    <property type="protein sequence ID" value="ADL06983.1"/>
    <property type="molecule type" value="Genomic_DNA"/>
</dbReference>
<proteinExistence type="predicted"/>
<feature type="domain" description="ABC transporter" evidence="4">
    <location>
        <begin position="4"/>
        <end position="235"/>
    </location>
</feature>
<evidence type="ECO:0000259" key="4">
    <source>
        <dbReference type="PROSITE" id="PS50893"/>
    </source>
</evidence>